<sequence>MQRNLARISSASAATPKAKSITETALRVTTAHSSCDSELQSVVVTCAAAAALSASILPICALTITEDESVCSRTQLRKPVCAVRSSRQLDISRNALTTSVKISCEMRCGMRVI</sequence>
<dbReference type="RefSeq" id="XP_040770606.1">
    <property type="nucleotide sequence ID" value="XM_040901868.1"/>
</dbReference>
<dbReference type="EMBL" id="KV427605">
    <property type="protein sequence ID" value="KZT13096.1"/>
    <property type="molecule type" value="Genomic_DNA"/>
</dbReference>
<dbReference type="GeneID" id="63818899"/>
<dbReference type="Proteomes" id="UP000076871">
    <property type="component" value="Unassembled WGS sequence"/>
</dbReference>
<reference evidence="1 2" key="1">
    <citation type="journal article" date="2016" name="Mol. Biol. Evol.">
        <title>Comparative Genomics of Early-Diverging Mushroom-Forming Fungi Provides Insights into the Origins of Lignocellulose Decay Capabilities.</title>
        <authorList>
            <person name="Nagy L.G."/>
            <person name="Riley R."/>
            <person name="Tritt A."/>
            <person name="Adam C."/>
            <person name="Daum C."/>
            <person name="Floudas D."/>
            <person name="Sun H."/>
            <person name="Yadav J.S."/>
            <person name="Pangilinan J."/>
            <person name="Larsson K.H."/>
            <person name="Matsuura K."/>
            <person name="Barry K."/>
            <person name="Labutti K."/>
            <person name="Kuo R."/>
            <person name="Ohm R.A."/>
            <person name="Bhattacharya S.S."/>
            <person name="Shirouzu T."/>
            <person name="Yoshinaga Y."/>
            <person name="Martin F.M."/>
            <person name="Grigoriev I.V."/>
            <person name="Hibbett D.S."/>
        </authorList>
    </citation>
    <scope>NUCLEOTIDE SEQUENCE [LARGE SCALE GENOMIC DNA]</scope>
    <source>
        <strain evidence="1 2">93-53</strain>
    </source>
</reference>
<keyword evidence="2" id="KW-1185">Reference proteome</keyword>
<proteinExistence type="predicted"/>
<dbReference type="AlphaFoldDB" id="A0A165IHV2"/>
<accession>A0A165IHV2</accession>
<protein>
    <submittedName>
        <fullName evidence="1">Uncharacterized protein</fullName>
    </submittedName>
</protein>
<dbReference type="InParanoid" id="A0A165IHV2"/>
<name>A0A165IHV2_9APHY</name>
<organism evidence="1 2">
    <name type="scientific">Laetiporus sulphureus 93-53</name>
    <dbReference type="NCBI Taxonomy" id="1314785"/>
    <lineage>
        <taxon>Eukaryota</taxon>
        <taxon>Fungi</taxon>
        <taxon>Dikarya</taxon>
        <taxon>Basidiomycota</taxon>
        <taxon>Agaricomycotina</taxon>
        <taxon>Agaricomycetes</taxon>
        <taxon>Polyporales</taxon>
        <taxon>Laetiporus</taxon>
    </lineage>
</organism>
<evidence type="ECO:0000313" key="1">
    <source>
        <dbReference type="EMBL" id="KZT13096.1"/>
    </source>
</evidence>
<evidence type="ECO:0000313" key="2">
    <source>
        <dbReference type="Proteomes" id="UP000076871"/>
    </source>
</evidence>
<gene>
    <name evidence="1" type="ORF">LAESUDRAFT_29513</name>
</gene>